<dbReference type="AlphaFoldDB" id="A0A256EYV4"/>
<keyword evidence="1" id="KW-1133">Transmembrane helix</keyword>
<reference evidence="2 3" key="1">
    <citation type="submission" date="2017-07" db="EMBL/GenBank/DDBJ databases">
        <title>Phylogenetic study on the rhizospheric bacterium Ochrobactrum sp. A44.</title>
        <authorList>
            <person name="Krzyzanowska D.M."/>
            <person name="Ossowicki A."/>
            <person name="Rajewska M."/>
            <person name="Maciag T."/>
            <person name="Kaczynski Z."/>
            <person name="Czerwicka M."/>
            <person name="Jafra S."/>
        </authorList>
    </citation>
    <scope>NUCLEOTIDE SEQUENCE [LARGE SCALE GENOMIC DNA]</scope>
    <source>
        <strain evidence="2 3">OgA9a</strain>
    </source>
</reference>
<gene>
    <name evidence="2" type="ORF">CEV33_3479</name>
</gene>
<sequence>MEPRTFGIVGFAVGAGIMLLTVGGFWERPVTTIIDLACGDNETEPDDDKGSVLAAETVAAS</sequence>
<keyword evidence="1" id="KW-0472">Membrane</keyword>
<evidence type="ECO:0000313" key="2">
    <source>
        <dbReference type="EMBL" id="OYR07799.1"/>
    </source>
</evidence>
<organism evidence="2 3">
    <name type="scientific">Brucella grignonensis</name>
    <dbReference type="NCBI Taxonomy" id="94627"/>
    <lineage>
        <taxon>Bacteria</taxon>
        <taxon>Pseudomonadati</taxon>
        <taxon>Pseudomonadota</taxon>
        <taxon>Alphaproteobacteria</taxon>
        <taxon>Hyphomicrobiales</taxon>
        <taxon>Brucellaceae</taxon>
        <taxon>Brucella/Ochrobactrum group</taxon>
        <taxon>Brucella</taxon>
    </lineage>
</organism>
<dbReference type="EMBL" id="NNRL01000168">
    <property type="protein sequence ID" value="OYR07799.1"/>
    <property type="molecule type" value="Genomic_DNA"/>
</dbReference>
<proteinExistence type="predicted"/>
<feature type="transmembrane region" description="Helical" evidence="1">
    <location>
        <begin position="6"/>
        <end position="26"/>
    </location>
</feature>
<dbReference type="Proteomes" id="UP000216478">
    <property type="component" value="Unassembled WGS sequence"/>
</dbReference>
<evidence type="ECO:0000256" key="1">
    <source>
        <dbReference type="SAM" id="Phobius"/>
    </source>
</evidence>
<protein>
    <submittedName>
        <fullName evidence="2">Uncharacterized protein</fullName>
    </submittedName>
</protein>
<keyword evidence="1" id="KW-0812">Transmembrane</keyword>
<evidence type="ECO:0000313" key="3">
    <source>
        <dbReference type="Proteomes" id="UP000216478"/>
    </source>
</evidence>
<name>A0A256EYV4_9HYPH</name>
<comment type="caution">
    <text evidence="2">The sequence shown here is derived from an EMBL/GenBank/DDBJ whole genome shotgun (WGS) entry which is preliminary data.</text>
</comment>
<accession>A0A256EYV4</accession>
<keyword evidence="3" id="KW-1185">Reference proteome</keyword>